<protein>
    <submittedName>
        <fullName evidence="4">Oxidoreductase</fullName>
    </submittedName>
</protein>
<dbReference type="InterPro" id="IPR002347">
    <property type="entry name" value="SDR_fam"/>
</dbReference>
<dbReference type="Pfam" id="PF00106">
    <property type="entry name" value="adh_short"/>
    <property type="match status" value="1"/>
</dbReference>
<dbReference type="GO" id="GO:0016491">
    <property type="term" value="F:oxidoreductase activity"/>
    <property type="evidence" value="ECO:0007669"/>
    <property type="project" value="UniProtKB-KW"/>
</dbReference>
<evidence type="ECO:0000256" key="3">
    <source>
        <dbReference type="RuleBase" id="RU000363"/>
    </source>
</evidence>
<dbReference type="PANTHER" id="PTHR43976">
    <property type="entry name" value="SHORT CHAIN DEHYDROGENASE"/>
    <property type="match status" value="1"/>
</dbReference>
<dbReference type="AlphaFoldDB" id="A0A9E4N4Y4"/>
<reference evidence="4" key="1">
    <citation type="journal article" date="2021" name="Proc. Natl. Acad. Sci. U.S.A.">
        <title>Global biogeography of chemosynthetic symbionts reveals both localized and globally distributed symbiont groups. .</title>
        <authorList>
            <person name="Osvatic J.T."/>
            <person name="Wilkins L.G.E."/>
            <person name="Leibrecht L."/>
            <person name="Leray M."/>
            <person name="Zauner S."/>
            <person name="Polzin J."/>
            <person name="Camacho Y."/>
            <person name="Gros O."/>
            <person name="van Gils J.A."/>
            <person name="Eisen J.A."/>
            <person name="Petersen J.M."/>
            <person name="Yuen B."/>
        </authorList>
    </citation>
    <scope>NUCLEOTIDE SEQUENCE</scope>
    <source>
        <strain evidence="4">MAGclacostrist064TRANS</strain>
    </source>
</reference>
<dbReference type="InterPro" id="IPR051911">
    <property type="entry name" value="SDR_oxidoreductase"/>
</dbReference>
<name>A0A9E4N4Y4_9GAMM</name>
<dbReference type="Proteomes" id="UP000886667">
    <property type="component" value="Unassembled WGS sequence"/>
</dbReference>
<gene>
    <name evidence="4" type="ORF">JAZ07_14765</name>
</gene>
<sequence length="293" mass="32082">MSKHSEPKVILITGASAGMGKATAVKLINEGHIVYGAARRVDRMRDLEKLGGHAIEMDVTDEAQVTSAVDQLIAEQGRIDVLVNNAGYSVYGAVEDVTTDDARRQFEVNLFGAAFLTQKVLPHMRKRKSGHIINITSVGGKVYVPLGAWYHATKHALEGWSDCLRVETSQFGIKVSVVEPGAIQTEFSDVMNQPMLDRSRGGPYEAMAHAIVKTGADAYDGTPATKPELIAETIAKAINSRNPKTRYRAGKLAKPLLFFRWLFSDRVFDRIILGMVKQAAKRAEDSATAEAQR</sequence>
<comment type="caution">
    <text evidence="4">The sequence shown here is derived from an EMBL/GenBank/DDBJ whole genome shotgun (WGS) entry which is preliminary data.</text>
</comment>
<dbReference type="InterPro" id="IPR036291">
    <property type="entry name" value="NAD(P)-bd_dom_sf"/>
</dbReference>
<organism evidence="4 5">
    <name type="scientific">Candidatus Thiodiazotropha taylori</name>
    <dbReference type="NCBI Taxonomy" id="2792791"/>
    <lineage>
        <taxon>Bacteria</taxon>
        <taxon>Pseudomonadati</taxon>
        <taxon>Pseudomonadota</taxon>
        <taxon>Gammaproteobacteria</taxon>
        <taxon>Chromatiales</taxon>
        <taxon>Sedimenticolaceae</taxon>
        <taxon>Candidatus Thiodiazotropha</taxon>
    </lineage>
</organism>
<dbReference type="Gene3D" id="3.40.50.720">
    <property type="entry name" value="NAD(P)-binding Rossmann-like Domain"/>
    <property type="match status" value="1"/>
</dbReference>
<dbReference type="NCBIfam" id="NF004826">
    <property type="entry name" value="PRK06182.1"/>
    <property type="match status" value="1"/>
</dbReference>
<dbReference type="SUPFAM" id="SSF51735">
    <property type="entry name" value="NAD(P)-binding Rossmann-fold domains"/>
    <property type="match status" value="1"/>
</dbReference>
<dbReference type="PRINTS" id="PR00081">
    <property type="entry name" value="GDHRDH"/>
</dbReference>
<keyword evidence="2" id="KW-0560">Oxidoreductase</keyword>
<proteinExistence type="inferred from homology"/>
<evidence type="ECO:0000256" key="2">
    <source>
        <dbReference type="ARBA" id="ARBA00023002"/>
    </source>
</evidence>
<accession>A0A9E4N4Y4</accession>
<dbReference type="EMBL" id="JAEPCM010000521">
    <property type="protein sequence ID" value="MCG7947602.1"/>
    <property type="molecule type" value="Genomic_DNA"/>
</dbReference>
<evidence type="ECO:0000313" key="4">
    <source>
        <dbReference type="EMBL" id="MCG7947602.1"/>
    </source>
</evidence>
<dbReference type="PANTHER" id="PTHR43976:SF16">
    <property type="entry name" value="SHORT-CHAIN DEHYDROGENASE_REDUCTASE FAMILY PROTEIN"/>
    <property type="match status" value="1"/>
</dbReference>
<evidence type="ECO:0000313" key="5">
    <source>
        <dbReference type="Proteomes" id="UP000886667"/>
    </source>
</evidence>
<evidence type="ECO:0000256" key="1">
    <source>
        <dbReference type="ARBA" id="ARBA00006484"/>
    </source>
</evidence>
<dbReference type="CDD" id="cd05374">
    <property type="entry name" value="17beta-HSD-like_SDR_c"/>
    <property type="match status" value="1"/>
</dbReference>
<comment type="similarity">
    <text evidence="1 3">Belongs to the short-chain dehydrogenases/reductases (SDR) family.</text>
</comment>
<dbReference type="PRINTS" id="PR00080">
    <property type="entry name" value="SDRFAMILY"/>
</dbReference>